<feature type="domain" description="PDZ" evidence="5">
    <location>
        <begin position="1"/>
        <end position="66"/>
    </location>
</feature>
<dbReference type="OrthoDB" id="6161385at2759"/>
<dbReference type="InterPro" id="IPR051067">
    <property type="entry name" value="NHER"/>
</dbReference>
<evidence type="ECO:0000256" key="4">
    <source>
        <dbReference type="SAM" id="MobiDB-lite"/>
    </source>
</evidence>
<dbReference type="Gene3D" id="2.30.42.10">
    <property type="match status" value="3"/>
</dbReference>
<comment type="subcellular location">
    <subcellularLocation>
        <location evidence="1">Cell membrane</location>
    </subcellularLocation>
</comment>
<dbReference type="GO" id="GO:0043495">
    <property type="term" value="F:protein-membrane adaptor activity"/>
    <property type="evidence" value="ECO:0007669"/>
    <property type="project" value="TreeGrafter"/>
</dbReference>
<dbReference type="InterPro" id="IPR001478">
    <property type="entry name" value="PDZ"/>
</dbReference>
<feature type="compositionally biased region" description="Polar residues" evidence="4">
    <location>
        <begin position="941"/>
        <end position="960"/>
    </location>
</feature>
<evidence type="ECO:0008006" key="8">
    <source>
        <dbReference type="Google" id="ProtNLM"/>
    </source>
</evidence>
<dbReference type="STRING" id="37653.A0A0L8I5I4"/>
<feature type="domain" description="PDZ" evidence="5">
    <location>
        <begin position="94"/>
        <end position="140"/>
    </location>
</feature>
<dbReference type="Gene3D" id="1.20.58.2220">
    <property type="entry name" value="Formin, FH2 domain"/>
    <property type="match status" value="1"/>
</dbReference>
<feature type="compositionally biased region" description="Basic and acidic residues" evidence="4">
    <location>
        <begin position="908"/>
        <end position="934"/>
    </location>
</feature>
<evidence type="ECO:0000313" key="7">
    <source>
        <dbReference type="EMBL" id="KOF96732.1"/>
    </source>
</evidence>
<evidence type="ECO:0000256" key="3">
    <source>
        <dbReference type="ARBA" id="ARBA00022737"/>
    </source>
</evidence>
<dbReference type="InterPro" id="IPR042201">
    <property type="entry name" value="FH2_Formin_sf"/>
</dbReference>
<keyword evidence="2" id="KW-1003">Cell membrane</keyword>
<dbReference type="GO" id="GO:0072659">
    <property type="term" value="P:protein localization to plasma membrane"/>
    <property type="evidence" value="ECO:0007669"/>
    <property type="project" value="TreeGrafter"/>
</dbReference>
<dbReference type="Pfam" id="PF00595">
    <property type="entry name" value="PDZ"/>
    <property type="match status" value="2"/>
</dbReference>
<keyword evidence="2" id="KW-0472">Membrane</keyword>
<feature type="domain" description="FH2" evidence="6">
    <location>
        <begin position="1043"/>
        <end position="1123"/>
    </location>
</feature>
<gene>
    <name evidence="7" type="ORF">OCBIM_22033930mg</name>
</gene>
<feature type="compositionally biased region" description="Polar residues" evidence="4">
    <location>
        <begin position="650"/>
        <end position="674"/>
    </location>
</feature>
<feature type="compositionally biased region" description="Polar residues" evidence="4">
    <location>
        <begin position="693"/>
        <end position="712"/>
    </location>
</feature>
<organism evidence="7">
    <name type="scientific">Octopus bimaculoides</name>
    <name type="common">California two-spotted octopus</name>
    <dbReference type="NCBI Taxonomy" id="37653"/>
    <lineage>
        <taxon>Eukaryota</taxon>
        <taxon>Metazoa</taxon>
        <taxon>Spiralia</taxon>
        <taxon>Lophotrochozoa</taxon>
        <taxon>Mollusca</taxon>
        <taxon>Cephalopoda</taxon>
        <taxon>Coleoidea</taxon>
        <taxon>Octopodiformes</taxon>
        <taxon>Octopoda</taxon>
        <taxon>Incirrata</taxon>
        <taxon>Octopodidae</taxon>
        <taxon>Octopus</taxon>
    </lineage>
</organism>
<proteinExistence type="predicted"/>
<dbReference type="InterPro" id="IPR036034">
    <property type="entry name" value="PDZ_sf"/>
</dbReference>
<evidence type="ECO:0000256" key="1">
    <source>
        <dbReference type="ARBA" id="ARBA00004236"/>
    </source>
</evidence>
<dbReference type="PANTHER" id="PTHR14191">
    <property type="entry name" value="PDZ DOMAIN CONTAINING PROTEIN"/>
    <property type="match status" value="1"/>
</dbReference>
<dbReference type="InterPro" id="IPR041489">
    <property type="entry name" value="PDZ_6"/>
</dbReference>
<dbReference type="PANTHER" id="PTHR14191:SF3">
    <property type="entry name" value="NA(+)_H(+) EXCHANGE REGULATORY COFACTOR-LIKE PROTEIN NRFL-1"/>
    <property type="match status" value="1"/>
</dbReference>
<dbReference type="SUPFAM" id="SSF50156">
    <property type="entry name" value="PDZ domain-like"/>
    <property type="match status" value="3"/>
</dbReference>
<protein>
    <recommendedName>
        <fullName evidence="8">PDZ domain-containing protein</fullName>
    </recommendedName>
</protein>
<evidence type="ECO:0000259" key="6">
    <source>
        <dbReference type="PROSITE" id="PS51444"/>
    </source>
</evidence>
<feature type="domain" description="PDZ" evidence="5">
    <location>
        <begin position="271"/>
        <end position="350"/>
    </location>
</feature>
<dbReference type="PROSITE" id="PS51444">
    <property type="entry name" value="FH2"/>
    <property type="match status" value="1"/>
</dbReference>
<keyword evidence="3" id="KW-0677">Repeat</keyword>
<feature type="region of interest" description="Disordered" evidence="4">
    <location>
        <begin position="908"/>
        <end position="966"/>
    </location>
</feature>
<dbReference type="EMBL" id="KQ416499">
    <property type="protein sequence ID" value="KOF96732.1"/>
    <property type="molecule type" value="Genomic_DNA"/>
</dbReference>
<evidence type="ECO:0000259" key="5">
    <source>
        <dbReference type="PROSITE" id="PS50106"/>
    </source>
</evidence>
<name>A0A0L8I5I4_OCTBM</name>
<sequence length="1123" mass="127074">MALAKKTWLQKYGLKLVGNGPAFIASIEKDSIAEEFGLQIGDRIIEFDGYDVDGLSADVIMVLMKSKKSFPTSLGIVSELCEFVLHCGRLKDCGFSISSDKFVTVIEVTQNGMAFLAGLRKGDIIVAVNNKPLTKIKGNTWELITENDHVTLSVIPTGERGEEHQPLLQGPQIKSSVKLFSKLSKYFDDDMKKKLELASILKDYSGDGDIFKLCITLDSKLKKPQERKFLKYIWPFIPTEQHEIFEPLMKKKHLYCNCSHQMYSPSKKHISLNLRITCANNPLGFVIKGSGPVHVEWLDPGGPAETAGILPGDFIMEINDIDTRNMTHEQVVKILKECGPAPLLQIERHPKMAGKFQVNSLFETTNFIANTNEDSFDWIVEDFSSYKDNEGFTFKQKMEYLLTSLERKLLLLYFFQYINSSNIIRLLTYLRLILDTPSKKSLWLFLILKMSTKDRKYIRIKENLNEYLNNNNRSLMEHHLSTCENNKVKNNLDVYAVNKTFGSIINIEHILNTPAKQTVWLSILPDLIPKHQALIKGKILSSNKQLGAAFPPISAVNYNEENTLIKQFPLNIDSTANDMSDSSLCDNSISASSSSLSYEESQVVLAASHQHSKSKSCTECEKMFWSYADNQSESQPVVHDKLLTSFLKKSSNSNRKLPPVTQNGVAHNSKSISEPPSFPKHKPKANYKLPSSVKGNQTRTLPDIYNTDSTNKVPLKTTDLTQSEREPKQQHQRKKPENNSNPIRSTSKDVRNKQKNLVPKGKSQSTSSLVTSGTQGSLKADLTDLAAEEDGHAVIIPTHESLKVKTLEEHDTPSCEEPIVSKKQNSTINTGRYSKNEDGRAAIIPTHESLKVKTLQEHDTPSCEEPILSKKQNSTINTGRYSKNEKMNSKSHESNKFLLQHVKQEHFSKSQELIPDKIRNSKKSNIENKLRSKSYDVIPSKDSSNKFSNQVKASNNSNTGENEEHKRADKLTATEVLHQMAELSNSQSDLPVHSWREDEKYHSQKWLKSHISVSDKIKQLESNTQMDKKETVPPVPPPLPNFVMSTSQSKLKNKRLHWQKIEGEPNENTIWYKVNKSDSDDIIPLLNLEKRFALKTSEPEKSKVVKKKIVSILDSRKSYNICK</sequence>
<dbReference type="InterPro" id="IPR015425">
    <property type="entry name" value="FH2_Formin"/>
</dbReference>
<dbReference type="Gene3D" id="1.20.1160.20">
    <property type="match status" value="2"/>
</dbReference>
<dbReference type="AlphaFoldDB" id="A0A0L8I5I4"/>
<evidence type="ECO:0000256" key="2">
    <source>
        <dbReference type="ARBA" id="ARBA00022475"/>
    </source>
</evidence>
<feature type="region of interest" description="Disordered" evidence="4">
    <location>
        <begin position="650"/>
        <end position="775"/>
    </location>
</feature>
<dbReference type="PROSITE" id="PS50106">
    <property type="entry name" value="PDZ"/>
    <property type="match status" value="3"/>
</dbReference>
<dbReference type="SUPFAM" id="SSF101447">
    <property type="entry name" value="Formin homology 2 domain (FH2 domain)"/>
    <property type="match status" value="1"/>
</dbReference>
<feature type="compositionally biased region" description="Polar residues" evidence="4">
    <location>
        <begin position="762"/>
        <end position="775"/>
    </location>
</feature>
<dbReference type="GO" id="GO:0016324">
    <property type="term" value="C:apical plasma membrane"/>
    <property type="evidence" value="ECO:0007669"/>
    <property type="project" value="TreeGrafter"/>
</dbReference>
<reference evidence="7" key="1">
    <citation type="submission" date="2015-07" db="EMBL/GenBank/DDBJ databases">
        <title>MeaNS - Measles Nucleotide Surveillance Program.</title>
        <authorList>
            <person name="Tran T."/>
            <person name="Druce J."/>
        </authorList>
    </citation>
    <scope>NUCLEOTIDE SEQUENCE</scope>
    <source>
        <strain evidence="7">UCB-OBI-ISO-001</strain>
        <tissue evidence="7">Gonad</tissue>
    </source>
</reference>
<dbReference type="SMART" id="SM00228">
    <property type="entry name" value="PDZ"/>
    <property type="match status" value="3"/>
</dbReference>
<dbReference type="Pfam" id="PF17820">
    <property type="entry name" value="PDZ_6"/>
    <property type="match status" value="1"/>
</dbReference>
<accession>A0A0L8I5I4</accession>